<evidence type="ECO:0000313" key="2">
    <source>
        <dbReference type="Proteomes" id="UP000282297"/>
    </source>
</evidence>
<reference evidence="2" key="1">
    <citation type="submission" date="2018-11" db="EMBL/GenBank/DDBJ databases">
        <title>Proposal to divide the Flavobacteriaceae and reorganize its genera based on Amino Acid Identity values calculated from whole genome sequences.</title>
        <authorList>
            <person name="Nicholson A.C."/>
            <person name="Gulvik C.A."/>
            <person name="Whitney A.M."/>
            <person name="Humrighouse B.W."/>
            <person name="Bell M."/>
            <person name="Holmes B."/>
            <person name="Steigerwalt A.B."/>
            <person name="Villarma A."/>
            <person name="Sheth M."/>
            <person name="Batra D."/>
            <person name="Pryor J."/>
            <person name="Bernardet J.-F."/>
            <person name="Hugo C."/>
            <person name="Kampfer P."/>
            <person name="Newman J.D."/>
            <person name="McQuiston J.R."/>
        </authorList>
    </citation>
    <scope>NUCLEOTIDE SEQUENCE [LARGE SCALE GENOMIC DNA]</scope>
    <source>
        <strain evidence="2">H4753</strain>
    </source>
</reference>
<sequence>MSAEIYSQNLPVALANVTKKGITYSYGETNTSIAISFAYREELNEAIKEALISIFPKVDDNRYFIENNNIYFFIHLLKDSTKLELRLKQRHNSETQFDEFKKKTKCFFKSILEL</sequence>
<dbReference type="RefSeq" id="WP_124784842.1">
    <property type="nucleotide sequence ID" value="NZ_CP034171.1"/>
</dbReference>
<dbReference type="Proteomes" id="UP000282297">
    <property type="component" value="Chromosome"/>
</dbReference>
<gene>
    <name evidence="1" type="ORF">EIH08_07945</name>
</gene>
<organism evidence="1 2">
    <name type="scientific">Chryseobacterium taklimakanense</name>
    <dbReference type="NCBI Taxonomy" id="536441"/>
    <lineage>
        <taxon>Bacteria</taxon>
        <taxon>Pseudomonadati</taxon>
        <taxon>Bacteroidota</taxon>
        <taxon>Flavobacteriia</taxon>
        <taxon>Flavobacteriales</taxon>
        <taxon>Weeksellaceae</taxon>
        <taxon>Chryseobacterium group</taxon>
        <taxon>Chryseobacterium</taxon>
    </lineage>
</organism>
<dbReference type="AlphaFoldDB" id="A0A3G8WJI2"/>
<accession>A0A3G8WJI2</accession>
<name>A0A3G8WJI2_9FLAO</name>
<proteinExistence type="predicted"/>
<protein>
    <submittedName>
        <fullName evidence="1">Uncharacterized protein</fullName>
    </submittedName>
</protein>
<dbReference type="EMBL" id="CP034171">
    <property type="protein sequence ID" value="AZI20653.1"/>
    <property type="molecule type" value="Genomic_DNA"/>
</dbReference>
<evidence type="ECO:0000313" key="1">
    <source>
        <dbReference type="EMBL" id="AZI20653.1"/>
    </source>
</evidence>